<evidence type="ECO:0000256" key="2">
    <source>
        <dbReference type="ARBA" id="ARBA00023015"/>
    </source>
</evidence>
<feature type="coiled-coil region" evidence="6">
    <location>
        <begin position="480"/>
        <end position="514"/>
    </location>
</feature>
<keyword evidence="5" id="KW-0479">Metal-binding</keyword>
<feature type="domain" description="C2H2-type" evidence="8">
    <location>
        <begin position="131"/>
        <end position="155"/>
    </location>
</feature>
<sequence>MWPRQQQQQQQKQRIKESIVVRENIKDKDQLNGIIIQRESYRKGHHHQHHHHHHYFHHHHQTPPLPLLSPLVHKLRCRWFKVPGSSTIMFAIVCLKMIITQPLQQTVKKVELCLSKIKKVIIIMSDVQKLFVCTSSGCNMSFTDEDHLAIHRKKHDMVLNLENNGKNTGFVADQTPTPTRFIRNCEEVGLFQDLQNVNPFEETFRRAVEARNTGTLSVPGEVESTDDTLHTPHIFPHIADVLSDGTHILSETNQECSTSIAVIDKTTSNERSSVETQTCSDLNLHLSESHLMKENTLTSSKTTALHAESIVLQHLNVSVTPKKIPLQSSSKLSINGEEVELLLKTADGKLMQLSANPICESSQASGLSPSQVSTIEHTRQQSVLVRSEFPRNVVPVIEPNKALSSKMTFAKMKLQQVLTKKVNAIENEKSPEAIIKQNTTSQPYEKENPNESIDQHKKKELLERNRASSMRARAKRKAWIQHLQKTVTNVNETNAALQLEVKALRNELTRLKTLLLAHKDCPITKEMEKGNGVVLGTKIISVNTDSIDTAGSANNTPPIKALTTFVPDVSTKKLTSTTKNPIILPKVVERPVTTTPIITSGTIVKNIPAIKLVEVTHFIAEKDNEAKQQQIMIVQSPTIRRSDETMQQPRRKIIRLNPNYEIRQTTSKITTTTT</sequence>
<accession>A0A834KVC0</accession>
<dbReference type="CDD" id="cd14687">
    <property type="entry name" value="bZIP_ATF2"/>
    <property type="match status" value="1"/>
</dbReference>
<dbReference type="Gene3D" id="1.20.5.170">
    <property type="match status" value="1"/>
</dbReference>
<evidence type="ECO:0000259" key="8">
    <source>
        <dbReference type="PROSITE" id="PS50157"/>
    </source>
</evidence>
<dbReference type="InterPro" id="IPR004827">
    <property type="entry name" value="bZIP"/>
</dbReference>
<reference evidence="10" key="1">
    <citation type="journal article" date="2020" name="G3 (Bethesda)">
        <title>High-Quality Assemblies for Three Invasive Social Wasps from the &lt;i&gt;Vespula&lt;/i&gt; Genus.</title>
        <authorList>
            <person name="Harrop T.W.R."/>
            <person name="Guhlin J."/>
            <person name="McLaughlin G.M."/>
            <person name="Permina E."/>
            <person name="Stockwell P."/>
            <person name="Gilligan J."/>
            <person name="Le Lec M.F."/>
            <person name="Gruber M.A.M."/>
            <person name="Quinn O."/>
            <person name="Lovegrove M."/>
            <person name="Duncan E.J."/>
            <person name="Remnant E.J."/>
            <person name="Van Eeckhoven J."/>
            <person name="Graham B."/>
            <person name="Knapp R.A."/>
            <person name="Langford K.W."/>
            <person name="Kronenberg Z."/>
            <person name="Press M.O."/>
            <person name="Eacker S.M."/>
            <person name="Wilson-Rankin E.E."/>
            <person name="Purcell J."/>
            <person name="Lester P.J."/>
            <person name="Dearden P.K."/>
        </authorList>
    </citation>
    <scope>NUCLEOTIDE SEQUENCE</scope>
    <source>
        <strain evidence="10">Linc-1</strain>
    </source>
</reference>
<dbReference type="Proteomes" id="UP000617340">
    <property type="component" value="Unassembled WGS sequence"/>
</dbReference>
<keyword evidence="5" id="KW-0862">Zinc</keyword>
<protein>
    <recommendedName>
        <fullName evidence="12">Cyclic AMP-dependent transcription factor ATF-2</fullName>
    </recommendedName>
</protein>
<dbReference type="PROSITE" id="PS50157">
    <property type="entry name" value="ZINC_FINGER_C2H2_2"/>
    <property type="match status" value="1"/>
</dbReference>
<evidence type="ECO:0000256" key="5">
    <source>
        <dbReference type="PROSITE-ProRule" id="PRU00042"/>
    </source>
</evidence>
<evidence type="ECO:0000256" key="1">
    <source>
        <dbReference type="ARBA" id="ARBA00004123"/>
    </source>
</evidence>
<dbReference type="SMART" id="SM00338">
    <property type="entry name" value="BRLZ"/>
    <property type="match status" value="1"/>
</dbReference>
<keyword evidence="2" id="KW-0805">Transcription regulation</keyword>
<dbReference type="InterPro" id="IPR013087">
    <property type="entry name" value="Znf_C2H2_type"/>
</dbReference>
<dbReference type="SUPFAM" id="SSF57959">
    <property type="entry name" value="Leucine zipper domain"/>
    <property type="match status" value="1"/>
</dbReference>
<dbReference type="PROSITE" id="PS50217">
    <property type="entry name" value="BZIP"/>
    <property type="match status" value="1"/>
</dbReference>
<evidence type="ECO:0000313" key="11">
    <source>
        <dbReference type="Proteomes" id="UP000617340"/>
    </source>
</evidence>
<gene>
    <name evidence="10" type="ORF">HZH68_002120</name>
</gene>
<evidence type="ECO:0008006" key="12">
    <source>
        <dbReference type="Google" id="ProtNLM"/>
    </source>
</evidence>
<evidence type="ECO:0000313" key="10">
    <source>
        <dbReference type="EMBL" id="KAF7413631.1"/>
    </source>
</evidence>
<dbReference type="EMBL" id="JACSDZ010000002">
    <property type="protein sequence ID" value="KAF7413631.1"/>
    <property type="molecule type" value="Genomic_DNA"/>
</dbReference>
<evidence type="ECO:0000256" key="6">
    <source>
        <dbReference type="SAM" id="Coils"/>
    </source>
</evidence>
<comment type="caution">
    <text evidence="10">The sequence shown here is derived from an EMBL/GenBank/DDBJ whole genome shotgun (WGS) entry which is preliminary data.</text>
</comment>
<evidence type="ECO:0000256" key="3">
    <source>
        <dbReference type="ARBA" id="ARBA00023163"/>
    </source>
</evidence>
<keyword evidence="3" id="KW-0804">Transcription</keyword>
<keyword evidence="6" id="KW-0175">Coiled coil</keyword>
<name>A0A834KVC0_VESGE</name>
<dbReference type="PANTHER" id="PTHR19304">
    <property type="entry name" value="CYCLIC-AMP RESPONSE ELEMENT BINDING PROTEIN"/>
    <property type="match status" value="1"/>
</dbReference>
<dbReference type="PROSITE" id="PS00028">
    <property type="entry name" value="ZINC_FINGER_C2H2_1"/>
    <property type="match status" value="1"/>
</dbReference>
<evidence type="ECO:0000256" key="7">
    <source>
        <dbReference type="SAM" id="MobiDB-lite"/>
    </source>
</evidence>
<dbReference type="InterPro" id="IPR051027">
    <property type="entry name" value="bZIP_transcription_factors"/>
</dbReference>
<comment type="subcellular location">
    <subcellularLocation>
        <location evidence="1">Nucleus</location>
    </subcellularLocation>
</comment>
<evidence type="ECO:0000259" key="9">
    <source>
        <dbReference type="PROSITE" id="PS50217"/>
    </source>
</evidence>
<keyword evidence="5" id="KW-0863">Zinc-finger</keyword>
<evidence type="ECO:0000256" key="4">
    <source>
        <dbReference type="ARBA" id="ARBA00023242"/>
    </source>
</evidence>
<keyword evidence="4" id="KW-0539">Nucleus</keyword>
<dbReference type="AlphaFoldDB" id="A0A834KVC0"/>
<dbReference type="GO" id="GO:0008270">
    <property type="term" value="F:zinc ion binding"/>
    <property type="evidence" value="ECO:0007669"/>
    <property type="project" value="UniProtKB-KW"/>
</dbReference>
<feature type="domain" description="BZIP" evidence="9">
    <location>
        <begin position="455"/>
        <end position="518"/>
    </location>
</feature>
<dbReference type="Gene3D" id="3.30.160.60">
    <property type="entry name" value="Classic Zinc Finger"/>
    <property type="match status" value="1"/>
</dbReference>
<keyword evidence="11" id="KW-1185">Reference proteome</keyword>
<dbReference type="GO" id="GO:0005634">
    <property type="term" value="C:nucleus"/>
    <property type="evidence" value="ECO:0007669"/>
    <property type="project" value="UniProtKB-SubCell"/>
</dbReference>
<feature type="region of interest" description="Disordered" evidence="7">
    <location>
        <begin position="429"/>
        <end position="454"/>
    </location>
</feature>
<dbReference type="InterPro" id="IPR046347">
    <property type="entry name" value="bZIP_sf"/>
</dbReference>
<feature type="compositionally biased region" description="Basic and acidic residues" evidence="7">
    <location>
        <begin position="444"/>
        <end position="454"/>
    </location>
</feature>
<organism evidence="10 11">
    <name type="scientific">Vespula germanica</name>
    <name type="common">German yellow jacket</name>
    <name type="synonym">Paravespula germanica</name>
    <dbReference type="NCBI Taxonomy" id="30212"/>
    <lineage>
        <taxon>Eukaryota</taxon>
        <taxon>Metazoa</taxon>
        <taxon>Ecdysozoa</taxon>
        <taxon>Arthropoda</taxon>
        <taxon>Hexapoda</taxon>
        <taxon>Insecta</taxon>
        <taxon>Pterygota</taxon>
        <taxon>Neoptera</taxon>
        <taxon>Endopterygota</taxon>
        <taxon>Hymenoptera</taxon>
        <taxon>Apocrita</taxon>
        <taxon>Aculeata</taxon>
        <taxon>Vespoidea</taxon>
        <taxon>Vespidae</taxon>
        <taxon>Vespinae</taxon>
        <taxon>Vespula</taxon>
    </lineage>
</organism>
<proteinExistence type="predicted"/>
<dbReference type="SMART" id="SM00355">
    <property type="entry name" value="ZnF_C2H2"/>
    <property type="match status" value="1"/>
</dbReference>
<dbReference type="GO" id="GO:0003700">
    <property type="term" value="F:DNA-binding transcription factor activity"/>
    <property type="evidence" value="ECO:0007669"/>
    <property type="project" value="InterPro"/>
</dbReference>